<name>A0ABT1FCX7_9GAMM</name>
<keyword evidence="3" id="KW-1185">Reference proteome</keyword>
<protein>
    <submittedName>
        <fullName evidence="2">Uncharacterized protein</fullName>
    </submittedName>
</protein>
<keyword evidence="1" id="KW-0732">Signal</keyword>
<sequence length="152" mass="17566">MVKRLAANKMLIAMAVATLCTVPLGASAHDHWDHGDRYRHEWHHEDRHGDRDDWHGDRDDWHRDRGDWHRGGDRWRHDDDRDGGRWIAGALVSGAVEGLIDNAVAPAPRYYEAPPRVVYRRRVIYRQAPVVTRTIVYGASYGSRYDDDDDGD</sequence>
<evidence type="ECO:0000313" key="3">
    <source>
        <dbReference type="Proteomes" id="UP001204615"/>
    </source>
</evidence>
<feature type="chain" id="PRO_5046741648" evidence="1">
    <location>
        <begin position="29"/>
        <end position="152"/>
    </location>
</feature>
<feature type="signal peptide" evidence="1">
    <location>
        <begin position="1"/>
        <end position="28"/>
    </location>
</feature>
<evidence type="ECO:0000256" key="1">
    <source>
        <dbReference type="SAM" id="SignalP"/>
    </source>
</evidence>
<dbReference type="EMBL" id="JAMZEK010000003">
    <property type="protein sequence ID" value="MCP1375189.1"/>
    <property type="molecule type" value="Genomic_DNA"/>
</dbReference>
<comment type="caution">
    <text evidence="2">The sequence shown here is derived from an EMBL/GenBank/DDBJ whole genome shotgun (WGS) entry which is preliminary data.</text>
</comment>
<reference evidence="2 3" key="1">
    <citation type="submission" date="2022-06" db="EMBL/GenBank/DDBJ databases">
        <title>Dyella sp. Sa strain:Sa Genome sequencing.</title>
        <authorList>
            <person name="Park S."/>
        </authorList>
    </citation>
    <scope>NUCLEOTIDE SEQUENCE [LARGE SCALE GENOMIC DNA]</scope>
    <source>
        <strain evidence="2 3">Sa</strain>
    </source>
</reference>
<proteinExistence type="predicted"/>
<organism evidence="2 3">
    <name type="scientific">Dyella lutea</name>
    <dbReference type="NCBI Taxonomy" id="2950441"/>
    <lineage>
        <taxon>Bacteria</taxon>
        <taxon>Pseudomonadati</taxon>
        <taxon>Pseudomonadota</taxon>
        <taxon>Gammaproteobacteria</taxon>
        <taxon>Lysobacterales</taxon>
        <taxon>Rhodanobacteraceae</taxon>
        <taxon>Dyella</taxon>
    </lineage>
</organism>
<accession>A0ABT1FCX7</accession>
<dbReference type="Proteomes" id="UP001204615">
    <property type="component" value="Unassembled WGS sequence"/>
</dbReference>
<dbReference type="RefSeq" id="WP_253567479.1">
    <property type="nucleotide sequence ID" value="NZ_JAMZEK010000003.1"/>
</dbReference>
<evidence type="ECO:0000313" key="2">
    <source>
        <dbReference type="EMBL" id="MCP1375189.1"/>
    </source>
</evidence>
<gene>
    <name evidence="2" type="ORF">NC595_14155</name>
</gene>